<gene>
    <name evidence="2" type="ORF">ONE63_008155</name>
</gene>
<evidence type="ECO:0000313" key="2">
    <source>
        <dbReference type="EMBL" id="KAJ1526568.1"/>
    </source>
</evidence>
<evidence type="ECO:0000313" key="3">
    <source>
        <dbReference type="Proteomes" id="UP001075354"/>
    </source>
</evidence>
<name>A0AAV7XQ17_9NEOP</name>
<proteinExistence type="predicted"/>
<dbReference type="Proteomes" id="UP001075354">
    <property type="component" value="Chromosome 6"/>
</dbReference>
<protein>
    <submittedName>
        <fullName evidence="2">Uncharacterized protein</fullName>
    </submittedName>
</protein>
<evidence type="ECO:0000256" key="1">
    <source>
        <dbReference type="SAM" id="MobiDB-lite"/>
    </source>
</evidence>
<dbReference type="AlphaFoldDB" id="A0AAV7XQ17"/>
<sequence>MTSQSPDLFLEKASYVVMYLEDGIVAVYIDRDTRGKVLERSDLLTCSRSRHSEEEQAFVLGFGETAREATKSASSPLMKRRMTRSLARNSRATE</sequence>
<keyword evidence="3" id="KW-1185">Reference proteome</keyword>
<comment type="caution">
    <text evidence="2">The sequence shown here is derived from an EMBL/GenBank/DDBJ whole genome shotgun (WGS) entry which is preliminary data.</text>
</comment>
<organism evidence="2 3">
    <name type="scientific">Megalurothrips usitatus</name>
    <name type="common">bean blossom thrips</name>
    <dbReference type="NCBI Taxonomy" id="439358"/>
    <lineage>
        <taxon>Eukaryota</taxon>
        <taxon>Metazoa</taxon>
        <taxon>Ecdysozoa</taxon>
        <taxon>Arthropoda</taxon>
        <taxon>Hexapoda</taxon>
        <taxon>Insecta</taxon>
        <taxon>Pterygota</taxon>
        <taxon>Neoptera</taxon>
        <taxon>Paraneoptera</taxon>
        <taxon>Thysanoptera</taxon>
        <taxon>Terebrantia</taxon>
        <taxon>Thripoidea</taxon>
        <taxon>Thripidae</taxon>
        <taxon>Megalurothrips</taxon>
    </lineage>
</organism>
<accession>A0AAV7XQ17</accession>
<dbReference type="EMBL" id="JAPTSV010000006">
    <property type="protein sequence ID" value="KAJ1526568.1"/>
    <property type="molecule type" value="Genomic_DNA"/>
</dbReference>
<reference evidence="2" key="1">
    <citation type="submission" date="2022-12" db="EMBL/GenBank/DDBJ databases">
        <title>Chromosome-level genome assembly of the bean flower thrips Megalurothrips usitatus.</title>
        <authorList>
            <person name="Ma L."/>
            <person name="Liu Q."/>
            <person name="Li H."/>
            <person name="Cai W."/>
        </authorList>
    </citation>
    <scope>NUCLEOTIDE SEQUENCE</scope>
    <source>
        <strain evidence="2">Cailab_2022a</strain>
    </source>
</reference>
<feature type="region of interest" description="Disordered" evidence="1">
    <location>
        <begin position="70"/>
        <end position="94"/>
    </location>
</feature>